<dbReference type="GO" id="GO:0008855">
    <property type="term" value="F:exodeoxyribonuclease VII activity"/>
    <property type="evidence" value="ECO:0007669"/>
    <property type="project" value="UniProtKB-UniRule"/>
</dbReference>
<dbReference type="AlphaFoldDB" id="A0A1J5EG07"/>
<gene>
    <name evidence="6" type="primary">xseB</name>
    <name evidence="7" type="ORF">AUJ95_00160</name>
</gene>
<dbReference type="GO" id="GO:0005829">
    <property type="term" value="C:cytosol"/>
    <property type="evidence" value="ECO:0007669"/>
    <property type="project" value="TreeGrafter"/>
</dbReference>
<organism evidence="7 8">
    <name type="scientific">Candidatus Desantisbacteria bacterium CG2_30_40_21</name>
    <dbReference type="NCBI Taxonomy" id="1817895"/>
    <lineage>
        <taxon>Bacteria</taxon>
        <taxon>Candidatus Desantisiibacteriota</taxon>
    </lineage>
</organism>
<evidence type="ECO:0000256" key="2">
    <source>
        <dbReference type="ARBA" id="ARBA00022490"/>
    </source>
</evidence>
<accession>A0A1J5EG07</accession>
<dbReference type="GO" id="GO:0009318">
    <property type="term" value="C:exodeoxyribonuclease VII complex"/>
    <property type="evidence" value="ECO:0007669"/>
    <property type="project" value="UniProtKB-UniRule"/>
</dbReference>
<comment type="function">
    <text evidence="6">Bidirectionally degrades single-stranded DNA into large acid-insoluble oligonucleotides, which are then degraded further into small acid-soluble oligonucleotides.</text>
</comment>
<evidence type="ECO:0000256" key="1">
    <source>
        <dbReference type="ARBA" id="ARBA00009998"/>
    </source>
</evidence>
<name>A0A1J5EG07_9BACT</name>
<keyword evidence="5 6" id="KW-0269">Exonuclease</keyword>
<comment type="caution">
    <text evidence="7">The sequence shown here is derived from an EMBL/GenBank/DDBJ whole genome shotgun (WGS) entry which is preliminary data.</text>
</comment>
<sequence>MKFEESLQELEEIVRKMEGGNIPLDDALGLFEKGMKLSNLCSKKLEAARSKIEILTKGKDGELTTQPFCVE</sequence>
<dbReference type="InterPro" id="IPR003761">
    <property type="entry name" value="Exonuc_VII_S"/>
</dbReference>
<dbReference type="EC" id="3.1.11.6" evidence="6"/>
<comment type="subcellular location">
    <subcellularLocation>
        <location evidence="6">Cytoplasm</location>
    </subcellularLocation>
</comment>
<protein>
    <recommendedName>
        <fullName evidence="6">Exodeoxyribonuclease 7 small subunit</fullName>
        <ecNumber evidence="6">3.1.11.6</ecNumber>
    </recommendedName>
    <alternativeName>
        <fullName evidence="6">Exodeoxyribonuclease VII small subunit</fullName>
        <shortName evidence="6">Exonuclease VII small subunit</shortName>
    </alternativeName>
</protein>
<evidence type="ECO:0000256" key="3">
    <source>
        <dbReference type="ARBA" id="ARBA00022722"/>
    </source>
</evidence>
<evidence type="ECO:0000256" key="6">
    <source>
        <dbReference type="HAMAP-Rule" id="MF_00337"/>
    </source>
</evidence>
<evidence type="ECO:0000256" key="4">
    <source>
        <dbReference type="ARBA" id="ARBA00022801"/>
    </source>
</evidence>
<keyword evidence="2 6" id="KW-0963">Cytoplasm</keyword>
<dbReference type="Gene3D" id="1.10.287.1040">
    <property type="entry name" value="Exonuclease VII, small subunit"/>
    <property type="match status" value="1"/>
</dbReference>
<proteinExistence type="inferred from homology"/>
<reference evidence="7 8" key="1">
    <citation type="journal article" date="2016" name="Environ. Microbiol.">
        <title>Genomic resolution of a cold subsurface aquifer community provides metabolic insights for novel microbes adapted to high CO concentrations.</title>
        <authorList>
            <person name="Probst A.J."/>
            <person name="Castelle C.J."/>
            <person name="Singh A."/>
            <person name="Brown C.T."/>
            <person name="Anantharaman K."/>
            <person name="Sharon I."/>
            <person name="Hug L.A."/>
            <person name="Burstein D."/>
            <person name="Emerson J.B."/>
            <person name="Thomas B.C."/>
            <person name="Banfield J.F."/>
        </authorList>
    </citation>
    <scope>NUCLEOTIDE SEQUENCE [LARGE SCALE GENOMIC DNA]</scope>
    <source>
        <strain evidence="7">CG2_30_40_21</strain>
    </source>
</reference>
<dbReference type="InterPro" id="IPR037004">
    <property type="entry name" value="Exonuc_VII_ssu_sf"/>
</dbReference>
<dbReference type="Proteomes" id="UP000183085">
    <property type="component" value="Unassembled WGS sequence"/>
</dbReference>
<dbReference type="Pfam" id="PF02609">
    <property type="entry name" value="Exonuc_VII_S"/>
    <property type="match status" value="1"/>
</dbReference>
<dbReference type="EMBL" id="MNYI01000006">
    <property type="protein sequence ID" value="OIP43746.1"/>
    <property type="molecule type" value="Genomic_DNA"/>
</dbReference>
<keyword evidence="4 6" id="KW-0378">Hydrolase</keyword>
<comment type="similarity">
    <text evidence="1 6">Belongs to the XseB family.</text>
</comment>
<comment type="catalytic activity">
    <reaction evidence="6">
        <text>Exonucleolytic cleavage in either 5'- to 3'- or 3'- to 5'-direction to yield nucleoside 5'-phosphates.</text>
        <dbReference type="EC" id="3.1.11.6"/>
    </reaction>
</comment>
<dbReference type="NCBIfam" id="NF002140">
    <property type="entry name" value="PRK00977.1-4"/>
    <property type="match status" value="1"/>
</dbReference>
<comment type="subunit">
    <text evidence="6">Heterooligomer composed of large and small subunits.</text>
</comment>
<dbReference type="PIRSF" id="PIRSF006488">
    <property type="entry name" value="Exonuc_VII_S"/>
    <property type="match status" value="1"/>
</dbReference>
<evidence type="ECO:0000256" key="5">
    <source>
        <dbReference type="ARBA" id="ARBA00022839"/>
    </source>
</evidence>
<dbReference type="PANTHER" id="PTHR34137">
    <property type="entry name" value="EXODEOXYRIBONUCLEASE 7 SMALL SUBUNIT"/>
    <property type="match status" value="1"/>
</dbReference>
<dbReference type="HAMAP" id="MF_00337">
    <property type="entry name" value="Exonuc_7_S"/>
    <property type="match status" value="1"/>
</dbReference>
<dbReference type="NCBIfam" id="TIGR01280">
    <property type="entry name" value="xseB"/>
    <property type="match status" value="1"/>
</dbReference>
<dbReference type="GO" id="GO:0006308">
    <property type="term" value="P:DNA catabolic process"/>
    <property type="evidence" value="ECO:0007669"/>
    <property type="project" value="UniProtKB-UniRule"/>
</dbReference>
<keyword evidence="3 6" id="KW-0540">Nuclease</keyword>
<evidence type="ECO:0000313" key="7">
    <source>
        <dbReference type="EMBL" id="OIP43746.1"/>
    </source>
</evidence>
<dbReference type="SUPFAM" id="SSF116842">
    <property type="entry name" value="XseB-like"/>
    <property type="match status" value="1"/>
</dbReference>
<evidence type="ECO:0000313" key="8">
    <source>
        <dbReference type="Proteomes" id="UP000183085"/>
    </source>
</evidence>
<dbReference type="STRING" id="1817895.AUJ95_00160"/>
<dbReference type="PANTHER" id="PTHR34137:SF1">
    <property type="entry name" value="EXODEOXYRIBONUCLEASE 7 SMALL SUBUNIT"/>
    <property type="match status" value="1"/>
</dbReference>